<dbReference type="SMART" id="SM00320">
    <property type="entry name" value="WD40"/>
    <property type="match status" value="6"/>
</dbReference>
<name>A0A2H9TFZ2_9FUNG</name>
<dbReference type="SUPFAM" id="SSF50978">
    <property type="entry name" value="WD40 repeat-like"/>
    <property type="match status" value="1"/>
</dbReference>
<evidence type="ECO:0000313" key="8">
    <source>
        <dbReference type="EMBL" id="PJF16693.1"/>
    </source>
</evidence>
<evidence type="ECO:0000313" key="9">
    <source>
        <dbReference type="Proteomes" id="UP000240830"/>
    </source>
</evidence>
<dbReference type="Pfam" id="PF09384">
    <property type="entry name" value="UTP15_C"/>
    <property type="match status" value="1"/>
</dbReference>
<dbReference type="AlphaFoldDB" id="A0A2H9TFZ2"/>
<evidence type="ECO:0000256" key="2">
    <source>
        <dbReference type="ARBA" id="ARBA00022552"/>
    </source>
</evidence>
<dbReference type="InterPro" id="IPR001680">
    <property type="entry name" value="WD40_rpt"/>
</dbReference>
<dbReference type="PROSITE" id="PS50082">
    <property type="entry name" value="WD_REPEATS_2"/>
    <property type="match status" value="2"/>
</dbReference>
<feature type="repeat" description="WD" evidence="6">
    <location>
        <begin position="43"/>
        <end position="84"/>
    </location>
</feature>
<evidence type="ECO:0000256" key="3">
    <source>
        <dbReference type="ARBA" id="ARBA00022574"/>
    </source>
</evidence>
<organism evidence="8 9">
    <name type="scientific">Paramicrosporidium saccamoebae</name>
    <dbReference type="NCBI Taxonomy" id="1246581"/>
    <lineage>
        <taxon>Eukaryota</taxon>
        <taxon>Fungi</taxon>
        <taxon>Fungi incertae sedis</taxon>
        <taxon>Cryptomycota</taxon>
        <taxon>Cryptomycota incertae sedis</taxon>
        <taxon>Paramicrosporidium</taxon>
    </lineage>
</organism>
<feature type="domain" description="U3 small nucleolar RNA-associated protein 15 C-terminal" evidence="7">
    <location>
        <begin position="269"/>
        <end position="406"/>
    </location>
</feature>
<keyword evidence="2" id="KW-0698">rRNA processing</keyword>
<dbReference type="PANTHER" id="PTHR19924:SF26">
    <property type="entry name" value="U3 SMALL NUCLEOLAR RNA-ASSOCIATED PROTEIN 15 HOMOLOG"/>
    <property type="match status" value="1"/>
</dbReference>
<evidence type="ECO:0000256" key="1">
    <source>
        <dbReference type="ARBA" id="ARBA00004604"/>
    </source>
</evidence>
<accession>A0A2H9TFZ2</accession>
<dbReference type="GO" id="GO:0045943">
    <property type="term" value="P:positive regulation of transcription by RNA polymerase I"/>
    <property type="evidence" value="ECO:0007669"/>
    <property type="project" value="TreeGrafter"/>
</dbReference>
<keyword evidence="3 6" id="KW-0853">WD repeat</keyword>
<protein>
    <submittedName>
        <fullName evidence="8">U3 small nucleolar RNA-associated protein 15 domain-containing protein</fullName>
    </submittedName>
</protein>
<dbReference type="OrthoDB" id="431715at2759"/>
<dbReference type="InterPro" id="IPR015943">
    <property type="entry name" value="WD40/YVTN_repeat-like_dom_sf"/>
</dbReference>
<dbReference type="STRING" id="1246581.A0A2H9TFZ2"/>
<evidence type="ECO:0000256" key="6">
    <source>
        <dbReference type="PROSITE-ProRule" id="PRU00221"/>
    </source>
</evidence>
<dbReference type="InterPro" id="IPR036322">
    <property type="entry name" value="WD40_repeat_dom_sf"/>
</dbReference>
<dbReference type="EMBL" id="MTSL01000208">
    <property type="protein sequence ID" value="PJF16693.1"/>
    <property type="molecule type" value="Genomic_DNA"/>
</dbReference>
<gene>
    <name evidence="8" type="ORF">PSACC_03479</name>
</gene>
<comment type="caution">
    <text evidence="8">The sequence shown here is derived from an EMBL/GenBank/DDBJ whole genome shotgun (WGS) entry which is preliminary data.</text>
</comment>
<keyword evidence="5" id="KW-0539">Nucleus</keyword>
<dbReference type="GO" id="GO:0005730">
    <property type="term" value="C:nucleolus"/>
    <property type="evidence" value="ECO:0007669"/>
    <property type="project" value="UniProtKB-SubCell"/>
</dbReference>
<feature type="repeat" description="WD" evidence="6">
    <location>
        <begin position="170"/>
        <end position="200"/>
    </location>
</feature>
<dbReference type="Proteomes" id="UP000240830">
    <property type="component" value="Unassembled WGS sequence"/>
</dbReference>
<dbReference type="InterPro" id="IPR019775">
    <property type="entry name" value="WD40_repeat_CS"/>
</dbReference>
<dbReference type="InterPro" id="IPR018983">
    <property type="entry name" value="U3_snoRNA-assocProt_15_C"/>
</dbReference>
<keyword evidence="9" id="KW-1185">Reference proteome</keyword>
<evidence type="ECO:0000259" key="7">
    <source>
        <dbReference type="Pfam" id="PF09384"/>
    </source>
</evidence>
<sequence length="418" mass="45949">MCKLDDNVQSIAFRSDGRLLAVGSSKGDILIIDATTRMVLRTLEGHRASVKGLSFLPNKTHVVSTSDDKTVRLWEISSGTEIWSSSINKDFVRCCSVSNTFEDESFITGSYDHTLTLWSVKSPEPLLIMNHGSPVEAVCLFPDGKTAVSGGLCSIKFWDLSDNGRLIREVIVHHKSITGLSVTPDGKYLLSSSLDRSLKVLCLEDMTISHQFKFPSSVMCMSMSSDLKRVAAGLSNGKTIVLAFTTEQKGRVEGISPNPRNANVALAANESYVITKETTEPLKKFDLLLKSFRYRKALDFVIQKGNATLLVSAIGELIRRDALDMALSGRTEAELIPLVETICRHISNPRHSSFLLEAAFSLTDIYSSVLGKSKAFDGCIKDLRQALDYQICVQQMMMDLQGGLALVQAACQINHTRS</sequence>
<comment type="subcellular location">
    <subcellularLocation>
        <location evidence="1">Nucleus</location>
        <location evidence="1">Nucleolus</location>
    </subcellularLocation>
</comment>
<dbReference type="PROSITE" id="PS50294">
    <property type="entry name" value="WD_REPEATS_REGION"/>
    <property type="match status" value="1"/>
</dbReference>
<evidence type="ECO:0000256" key="4">
    <source>
        <dbReference type="ARBA" id="ARBA00022737"/>
    </source>
</evidence>
<dbReference type="Gene3D" id="2.130.10.10">
    <property type="entry name" value="YVTN repeat-like/Quinoprotein amine dehydrogenase"/>
    <property type="match status" value="2"/>
</dbReference>
<dbReference type="GO" id="GO:0006364">
    <property type="term" value="P:rRNA processing"/>
    <property type="evidence" value="ECO:0007669"/>
    <property type="project" value="UniProtKB-KW"/>
</dbReference>
<proteinExistence type="predicted"/>
<reference evidence="8 9" key="1">
    <citation type="submission" date="2016-10" db="EMBL/GenBank/DDBJ databases">
        <title>The genome of Paramicrosporidium saccamoebae is the missing link in understanding Cryptomycota and Microsporidia evolution.</title>
        <authorList>
            <person name="Quandt C.A."/>
            <person name="Beaudet D."/>
            <person name="Corsaro D."/>
            <person name="Michel R."/>
            <person name="Corradi N."/>
            <person name="James T."/>
        </authorList>
    </citation>
    <scope>NUCLEOTIDE SEQUENCE [LARGE SCALE GENOMIC DNA]</scope>
    <source>
        <strain evidence="8 9">KSL3</strain>
    </source>
</reference>
<dbReference type="PANTHER" id="PTHR19924">
    <property type="entry name" value="UTP15 U3 SMALL NUCLEOLAR RNA-ASSOCIATED PROTEIN 15 FAMILY MEMBER"/>
    <property type="match status" value="1"/>
</dbReference>
<evidence type="ECO:0000256" key="5">
    <source>
        <dbReference type="ARBA" id="ARBA00023242"/>
    </source>
</evidence>
<dbReference type="Pfam" id="PF00400">
    <property type="entry name" value="WD40"/>
    <property type="match status" value="4"/>
</dbReference>
<keyword evidence="4" id="KW-0677">Repeat</keyword>
<dbReference type="PROSITE" id="PS00678">
    <property type="entry name" value="WD_REPEATS_1"/>
    <property type="match status" value="1"/>
</dbReference>